<feature type="signal peptide" evidence="1">
    <location>
        <begin position="1"/>
        <end position="22"/>
    </location>
</feature>
<protein>
    <submittedName>
        <fullName evidence="2">Uncharacterized protein</fullName>
    </submittedName>
</protein>
<gene>
    <name evidence="2" type="ORF">H8F21_14155</name>
</gene>
<name>A0ABS2BYL8_9PSED</name>
<proteinExistence type="predicted"/>
<dbReference type="EMBL" id="JACOPV010000008">
    <property type="protein sequence ID" value="MBM5458707.1"/>
    <property type="molecule type" value="Genomic_DNA"/>
</dbReference>
<organism evidence="2 3">
    <name type="scientific">Pseudomonas arcuscaelestis</name>
    <dbReference type="NCBI Taxonomy" id="2710591"/>
    <lineage>
        <taxon>Bacteria</taxon>
        <taxon>Pseudomonadati</taxon>
        <taxon>Pseudomonadota</taxon>
        <taxon>Gammaproteobacteria</taxon>
        <taxon>Pseudomonadales</taxon>
        <taxon>Pseudomonadaceae</taxon>
        <taxon>Pseudomonas</taxon>
    </lineage>
</organism>
<reference evidence="2 3" key="1">
    <citation type="submission" date="2020-08" db="EMBL/GenBank/DDBJ databases">
        <title>Description of novel Pseudomonas species.</title>
        <authorList>
            <person name="Duman M."/>
            <person name="Mulet M."/>
            <person name="Altun S."/>
            <person name="Saticioglu I.B."/>
            <person name="Lalucat J."/>
            <person name="Garcia-Valdes E."/>
        </authorList>
    </citation>
    <scope>NUCLEOTIDE SEQUENCE [LARGE SCALE GENOMIC DNA]</scope>
    <source>
        <strain evidence="2 3">P66</strain>
    </source>
</reference>
<keyword evidence="1" id="KW-0732">Signal</keyword>
<dbReference type="Proteomes" id="UP000745663">
    <property type="component" value="Unassembled WGS sequence"/>
</dbReference>
<evidence type="ECO:0000313" key="3">
    <source>
        <dbReference type="Proteomes" id="UP000745663"/>
    </source>
</evidence>
<evidence type="ECO:0000256" key="1">
    <source>
        <dbReference type="SAM" id="SignalP"/>
    </source>
</evidence>
<dbReference type="RefSeq" id="WP_203584646.1">
    <property type="nucleotide sequence ID" value="NZ_JACOPV010000008.1"/>
</dbReference>
<evidence type="ECO:0000313" key="2">
    <source>
        <dbReference type="EMBL" id="MBM5458707.1"/>
    </source>
</evidence>
<comment type="caution">
    <text evidence="2">The sequence shown here is derived from an EMBL/GenBank/DDBJ whole genome shotgun (WGS) entry which is preliminary data.</text>
</comment>
<feature type="chain" id="PRO_5045087709" evidence="1">
    <location>
        <begin position="23"/>
        <end position="122"/>
    </location>
</feature>
<keyword evidence="3" id="KW-1185">Reference proteome</keyword>
<accession>A0ABS2BYL8</accession>
<sequence length="122" mass="12626">MRIASLGTAAILLLANVGIANAEPSVLSKTGHDVLYIKHIAPGSEGMSPEQIGLAKKFGTYQDVQNSVSIDQGRVWVGTVVTMANGICTESTSSIAGVPKGPGEPKLNVVDRIVPCPATQVN</sequence>